<comment type="catalytic activity">
    <reaction evidence="4">
        <text>a 2'-deoxyribonucleoside 5'-triphosphate + H2O = a 2'-deoxyribonucleoside 5'-phosphate + diphosphate + H(+)</text>
        <dbReference type="Rhea" id="RHEA:44644"/>
        <dbReference type="ChEBI" id="CHEBI:15377"/>
        <dbReference type="ChEBI" id="CHEBI:15378"/>
        <dbReference type="ChEBI" id="CHEBI:33019"/>
        <dbReference type="ChEBI" id="CHEBI:61560"/>
        <dbReference type="ChEBI" id="CHEBI:65317"/>
        <dbReference type="EC" id="3.6.1.9"/>
    </reaction>
</comment>
<name>A0A517MX97_9BACT</name>
<feature type="active site" description="Proton acceptor" evidence="4">
    <location>
        <position position="81"/>
    </location>
</feature>
<evidence type="ECO:0000313" key="6">
    <source>
        <dbReference type="Proteomes" id="UP000319852"/>
    </source>
</evidence>
<dbReference type="GO" id="GO:0047429">
    <property type="term" value="F:nucleoside triphosphate diphosphatase activity"/>
    <property type="evidence" value="ECO:0007669"/>
    <property type="project" value="UniProtKB-EC"/>
</dbReference>
<keyword evidence="6" id="KW-1185">Reference proteome</keyword>
<dbReference type="Gene3D" id="3.90.950.10">
    <property type="match status" value="1"/>
</dbReference>
<dbReference type="AlphaFoldDB" id="A0A517MX97"/>
<dbReference type="InterPro" id="IPR029001">
    <property type="entry name" value="ITPase-like_fam"/>
</dbReference>
<comment type="subcellular location">
    <subcellularLocation>
        <location evidence="4">Cytoplasm</location>
    </subcellularLocation>
</comment>
<evidence type="ECO:0000256" key="1">
    <source>
        <dbReference type="ARBA" id="ARBA00001968"/>
    </source>
</evidence>
<keyword evidence="2 4" id="KW-0378">Hydrolase</keyword>
<sequence>MSAVPLILASSSPQRQRLLREAGHDFQIVPPNEGAECGICSQCGPAELVTDLALRKAEDVSQQLASGDTKIPAGCLLIACDTVAECGGLILGKPASEDHAGEMLHRLSGTVHRVYSGLAVARCDASGELSEVDMQIAISELEMDTLADTQIDHYLASGLWEGKAGAIGYQDRVGWLHLIEGSESNVVGLPMELLARMIASKEK</sequence>
<dbReference type="GO" id="GO:0009117">
    <property type="term" value="P:nucleotide metabolic process"/>
    <property type="evidence" value="ECO:0007669"/>
    <property type="project" value="UniProtKB-KW"/>
</dbReference>
<keyword evidence="4" id="KW-0963">Cytoplasm</keyword>
<accession>A0A517MX97</accession>
<dbReference type="CDD" id="cd00555">
    <property type="entry name" value="Maf"/>
    <property type="match status" value="1"/>
</dbReference>
<dbReference type="OrthoDB" id="9807767at2"/>
<dbReference type="RefSeq" id="WP_145060719.1">
    <property type="nucleotide sequence ID" value="NZ_CP036263.1"/>
</dbReference>
<evidence type="ECO:0000313" key="5">
    <source>
        <dbReference type="EMBL" id="QDS99508.1"/>
    </source>
</evidence>
<keyword evidence="3 4" id="KW-0546">Nucleotide metabolism</keyword>
<dbReference type="EC" id="3.6.1.9" evidence="4"/>
<comment type="cofactor">
    <cofactor evidence="1 4">
        <name>a divalent metal cation</name>
        <dbReference type="ChEBI" id="CHEBI:60240"/>
    </cofactor>
</comment>
<dbReference type="SUPFAM" id="SSF52972">
    <property type="entry name" value="ITPase-like"/>
    <property type="match status" value="1"/>
</dbReference>
<dbReference type="PIRSF" id="PIRSF006305">
    <property type="entry name" value="Maf"/>
    <property type="match status" value="1"/>
</dbReference>
<organism evidence="5 6">
    <name type="scientific">Adhaeretor mobilis</name>
    <dbReference type="NCBI Taxonomy" id="1930276"/>
    <lineage>
        <taxon>Bacteria</taxon>
        <taxon>Pseudomonadati</taxon>
        <taxon>Planctomycetota</taxon>
        <taxon>Planctomycetia</taxon>
        <taxon>Pirellulales</taxon>
        <taxon>Lacipirellulaceae</taxon>
        <taxon>Adhaeretor</taxon>
    </lineage>
</organism>
<dbReference type="PANTHER" id="PTHR43213:SF5">
    <property type="entry name" value="BIFUNCTIONAL DTTP_UTP PYROPHOSPHATASE_METHYLTRANSFERASE PROTEIN-RELATED"/>
    <property type="match status" value="1"/>
</dbReference>
<dbReference type="PANTHER" id="PTHR43213">
    <property type="entry name" value="BIFUNCTIONAL DTTP/UTP PYROPHOSPHATASE/METHYLTRANSFERASE PROTEIN-RELATED"/>
    <property type="match status" value="1"/>
</dbReference>
<dbReference type="Pfam" id="PF02545">
    <property type="entry name" value="Maf"/>
    <property type="match status" value="1"/>
</dbReference>
<dbReference type="EMBL" id="CP036263">
    <property type="protein sequence ID" value="QDS99508.1"/>
    <property type="molecule type" value="Genomic_DNA"/>
</dbReference>
<evidence type="ECO:0000256" key="4">
    <source>
        <dbReference type="HAMAP-Rule" id="MF_00528"/>
    </source>
</evidence>
<proteinExistence type="inferred from homology"/>
<gene>
    <name evidence="5" type="primary">yhdE</name>
    <name evidence="5" type="ORF">HG15A2_28320</name>
</gene>
<protein>
    <recommendedName>
        <fullName evidence="4">Nucleoside triphosphate pyrophosphatase</fullName>
        <ecNumber evidence="4">3.6.1.9</ecNumber>
    </recommendedName>
    <alternativeName>
        <fullName evidence="4">Nucleotide pyrophosphatase</fullName>
        <shortName evidence="4">Nucleotide PPase</shortName>
    </alternativeName>
</protein>
<reference evidence="5 6" key="1">
    <citation type="submission" date="2019-02" db="EMBL/GenBank/DDBJ databases">
        <title>Deep-cultivation of Planctomycetes and their phenomic and genomic characterization uncovers novel biology.</title>
        <authorList>
            <person name="Wiegand S."/>
            <person name="Jogler M."/>
            <person name="Boedeker C."/>
            <person name="Pinto D."/>
            <person name="Vollmers J."/>
            <person name="Rivas-Marin E."/>
            <person name="Kohn T."/>
            <person name="Peeters S.H."/>
            <person name="Heuer A."/>
            <person name="Rast P."/>
            <person name="Oberbeckmann S."/>
            <person name="Bunk B."/>
            <person name="Jeske O."/>
            <person name="Meyerdierks A."/>
            <person name="Storesund J.E."/>
            <person name="Kallscheuer N."/>
            <person name="Luecker S."/>
            <person name="Lage O.M."/>
            <person name="Pohl T."/>
            <person name="Merkel B.J."/>
            <person name="Hornburger P."/>
            <person name="Mueller R.-W."/>
            <person name="Bruemmer F."/>
            <person name="Labrenz M."/>
            <person name="Spormann A.M."/>
            <person name="Op den Camp H."/>
            <person name="Overmann J."/>
            <person name="Amann R."/>
            <person name="Jetten M.S.M."/>
            <person name="Mascher T."/>
            <person name="Medema M.H."/>
            <person name="Devos D.P."/>
            <person name="Kaster A.-K."/>
            <person name="Ovreas L."/>
            <person name="Rohde M."/>
            <person name="Galperin M.Y."/>
            <person name="Jogler C."/>
        </authorList>
    </citation>
    <scope>NUCLEOTIDE SEQUENCE [LARGE SCALE GENOMIC DNA]</scope>
    <source>
        <strain evidence="5 6">HG15A2</strain>
    </source>
</reference>
<dbReference type="KEGG" id="amob:HG15A2_28320"/>
<dbReference type="GO" id="GO:0005737">
    <property type="term" value="C:cytoplasm"/>
    <property type="evidence" value="ECO:0007669"/>
    <property type="project" value="UniProtKB-SubCell"/>
</dbReference>
<comment type="function">
    <text evidence="4">Nucleoside triphosphate pyrophosphatase. May have a dual role in cell division arrest and in preventing the incorporation of modified nucleotides into cellular nucleic acids.</text>
</comment>
<dbReference type="InterPro" id="IPR003697">
    <property type="entry name" value="Maf-like"/>
</dbReference>
<evidence type="ECO:0000256" key="2">
    <source>
        <dbReference type="ARBA" id="ARBA00022801"/>
    </source>
</evidence>
<evidence type="ECO:0000256" key="3">
    <source>
        <dbReference type="ARBA" id="ARBA00023080"/>
    </source>
</evidence>
<dbReference type="HAMAP" id="MF_00528">
    <property type="entry name" value="Maf"/>
    <property type="match status" value="1"/>
</dbReference>
<comment type="catalytic activity">
    <reaction evidence="4">
        <text>a ribonucleoside 5'-triphosphate + H2O = a ribonucleoside 5'-phosphate + diphosphate + H(+)</text>
        <dbReference type="Rhea" id="RHEA:23996"/>
        <dbReference type="ChEBI" id="CHEBI:15377"/>
        <dbReference type="ChEBI" id="CHEBI:15378"/>
        <dbReference type="ChEBI" id="CHEBI:33019"/>
        <dbReference type="ChEBI" id="CHEBI:58043"/>
        <dbReference type="ChEBI" id="CHEBI:61557"/>
        <dbReference type="EC" id="3.6.1.9"/>
    </reaction>
</comment>
<comment type="caution">
    <text evidence="4">Lacks conserved residue(s) required for the propagation of feature annotation.</text>
</comment>
<comment type="similarity">
    <text evidence="4">Belongs to the Maf family.</text>
</comment>
<dbReference type="Proteomes" id="UP000319852">
    <property type="component" value="Chromosome"/>
</dbReference>